<keyword evidence="2" id="KW-1185">Reference proteome</keyword>
<dbReference type="Proteomes" id="UP000018465">
    <property type="component" value="Unassembled WGS sequence"/>
</dbReference>
<gene>
    <name evidence="1" type="ORF">P800_01452</name>
</gene>
<evidence type="ECO:0000313" key="1">
    <source>
        <dbReference type="EMBL" id="ESJ96627.1"/>
    </source>
</evidence>
<evidence type="ECO:0008006" key="3">
    <source>
        <dbReference type="Google" id="ProtNLM"/>
    </source>
</evidence>
<dbReference type="Pfam" id="PF11185">
    <property type="entry name" value="DUF2971"/>
    <property type="match status" value="1"/>
</dbReference>
<organism evidence="1 2">
    <name type="scientific">Acinetobacter lwoffii NCTC 5866 = CIP 64.10 = NIPH 512</name>
    <dbReference type="NCBI Taxonomy" id="981327"/>
    <lineage>
        <taxon>Bacteria</taxon>
        <taxon>Pseudomonadati</taxon>
        <taxon>Pseudomonadota</taxon>
        <taxon>Gammaproteobacteria</taxon>
        <taxon>Moraxellales</taxon>
        <taxon>Moraxellaceae</taxon>
        <taxon>Acinetobacter</taxon>
    </lineage>
</organism>
<comment type="caution">
    <text evidence="1">The sequence shown here is derived from an EMBL/GenBank/DDBJ whole genome shotgun (WGS) entry which is preliminary data.</text>
</comment>
<evidence type="ECO:0000313" key="2">
    <source>
        <dbReference type="Proteomes" id="UP000018465"/>
    </source>
</evidence>
<proteinExistence type="predicted"/>
<protein>
    <recommendedName>
        <fullName evidence="3">DUF2971 domain-containing protein</fullName>
    </recommendedName>
</protein>
<dbReference type="EMBL" id="AYHO01000002">
    <property type="protein sequence ID" value="ESJ96627.1"/>
    <property type="molecule type" value="Genomic_DNA"/>
</dbReference>
<reference evidence="1 2" key="1">
    <citation type="submission" date="2013-10" db="EMBL/GenBank/DDBJ databases">
        <title>The Genome Sequence of Acinetobacter lwoffii NIPH 512.</title>
        <authorList>
            <consortium name="The Broad Institute Genomics Platform"/>
            <consortium name="The Broad Institute Genome Sequencing Center for Infectious Disease"/>
            <person name="Cerqueira G."/>
            <person name="Feldgarden M."/>
            <person name="Courvalin P."/>
            <person name="Grillot-Courvalin C."/>
            <person name="Clermont D."/>
            <person name="Rocha E."/>
            <person name="Yoon E.-J."/>
            <person name="Nemec A."/>
            <person name="Young S.K."/>
            <person name="Zeng Q."/>
            <person name="Gargeya S."/>
            <person name="Fitzgerald M."/>
            <person name="Abouelleil A."/>
            <person name="Alvarado L."/>
            <person name="Berlin A.M."/>
            <person name="Chapman S.B."/>
            <person name="Gainer-Dewar J."/>
            <person name="Goldberg J."/>
            <person name="Gnerre S."/>
            <person name="Griggs A."/>
            <person name="Gujja S."/>
            <person name="Hansen M."/>
            <person name="Howarth C."/>
            <person name="Imamovic A."/>
            <person name="Ireland A."/>
            <person name="Larimer J."/>
            <person name="McCowan C."/>
            <person name="Murphy C."/>
            <person name="Pearson M."/>
            <person name="Poon T.W."/>
            <person name="Priest M."/>
            <person name="Roberts A."/>
            <person name="Saif S."/>
            <person name="Shea T."/>
            <person name="Sykes S."/>
            <person name="Wortman J."/>
            <person name="Nusbaum C."/>
            <person name="Birren B."/>
        </authorList>
    </citation>
    <scope>NUCLEOTIDE SEQUENCE [LARGE SCALE GENOMIC DNA]</scope>
    <source>
        <strain evidence="1 2">NIPH 512</strain>
    </source>
</reference>
<name>A0ABN0Q1H4_ACILW</name>
<sequence length="308" mass="36831">MGFLLDKMKLYKYRYGSKRDLEALQNNYFYAPHSTQLNDPSENLFSEKDIHKVFELFHNIFSFSTSDIRKEFDQLCQKVRKEVGIYSLSRIQKDELLWAYYADSHTGFCIEYDFEKLDELRSISAAFEIDYAEQRPELKFDHVFKNGATAVEKLLRVTTGTKSIKWRHEEEYRICIEPFGRFNYDYRAVKAIYFGMRMPKSKIDLVKNNNKLPDSYAKVCQQQVMEVLKGRGIKYYQMKLKEDSYEFDCYEIADIYQNSQKYKDKVHLIPKNLIDYNDYGRGVERGYFDKVAEIISKEPYFYELNRVC</sequence>
<accession>A0ABN0Q1H4</accession>
<dbReference type="InterPro" id="IPR021352">
    <property type="entry name" value="DUF2971"/>
</dbReference>